<evidence type="ECO:0000313" key="2">
    <source>
        <dbReference type="Proteomes" id="UP001064048"/>
    </source>
</evidence>
<name>A0ACC0K5Q3_CHOFU</name>
<proteinExistence type="predicted"/>
<protein>
    <submittedName>
        <fullName evidence="1">Uncharacterized protein</fullName>
    </submittedName>
</protein>
<dbReference type="EMBL" id="CM046130">
    <property type="protein sequence ID" value="KAI8431709.1"/>
    <property type="molecule type" value="Genomic_DNA"/>
</dbReference>
<sequence length="695" mass="81593">MAPSFAACRICYRIEGKLKNYKEGDFYESTYEKLTGCTFEELPWINKFCPHCACLMRKLYKFVKMCRASYYQLTEYLNNGRKVTQLYVNHNQDWRQRYHPIHLTCGKAQRMEVVDCIHTPKKSKTKMKTDSKLYVWHLTVPKDESAEVTQAKPPDDYVQTNERQLHMDQDNKEYLESPIDNVEGYIDDFVDSDTIQARDVPVENEMETMVENEGAMTEVLCVEETKAVKNEEVFQEQIVEDTVEEQNETDVKPERDEDMTLQEIKEELQAATILDDVDFEIVEKKKKVKRNKKEPKSSKHTQQQLLRAKRLKVNQELEEHFSITYFLSPEQQWAEFLARRQAEGHLQGRYQCRLCLTSFKGRQWMEQHVRKHEPAAGDYECSICKIRCKTPKLFRTHRDANHTTKFTCKRCPFVTYSKAQALKHHGWHEGVEHTCQHCGATFRKHTTYMGHLRRAHPSSFICGACARSFVSAYGLNLHIKAVHKDIDKLESDSTKCEECDVTFVSRKMYVRHVLITDKHKEIARDILGCRKCGEQFATRELLEQHTHYKERRARAEVPKRAIKCDECDEVFSHPNGVYQHYLRSHPDKPYQFAVQRHYLCEQCGKTYKSPGLLQQHSLVHKGIRPPPAKKQQGRNSCRICGKTYSKLSGLFRHKLTHQGVRRHKCHICEKAFTDTSNLKQHVQGVHLNIRRVRKR</sequence>
<dbReference type="Proteomes" id="UP001064048">
    <property type="component" value="Chromosome 30"/>
</dbReference>
<keyword evidence="2" id="KW-1185">Reference proteome</keyword>
<evidence type="ECO:0000313" key="1">
    <source>
        <dbReference type="EMBL" id="KAI8431709.1"/>
    </source>
</evidence>
<gene>
    <name evidence="1" type="ORF">MSG28_016178</name>
</gene>
<reference evidence="1 2" key="1">
    <citation type="journal article" date="2022" name="Genome Biol. Evol.">
        <title>The Spruce Budworm Genome: Reconstructing the Evolutionary History of Antifreeze Proteins.</title>
        <authorList>
            <person name="Beliveau C."/>
            <person name="Gagne P."/>
            <person name="Picq S."/>
            <person name="Vernygora O."/>
            <person name="Keeling C.I."/>
            <person name="Pinkney K."/>
            <person name="Doucet D."/>
            <person name="Wen F."/>
            <person name="Johnston J.S."/>
            <person name="Maaroufi H."/>
            <person name="Boyle B."/>
            <person name="Laroche J."/>
            <person name="Dewar K."/>
            <person name="Juretic N."/>
            <person name="Blackburn G."/>
            <person name="Nisole A."/>
            <person name="Brunet B."/>
            <person name="Brandao M."/>
            <person name="Lumley L."/>
            <person name="Duan J."/>
            <person name="Quan G."/>
            <person name="Lucarotti C.J."/>
            <person name="Roe A.D."/>
            <person name="Sperling F.A.H."/>
            <person name="Levesque R.C."/>
            <person name="Cusson M."/>
        </authorList>
    </citation>
    <scope>NUCLEOTIDE SEQUENCE [LARGE SCALE GENOMIC DNA]</scope>
    <source>
        <strain evidence="1">Glfc:IPQL:Cfum</strain>
    </source>
</reference>
<comment type="caution">
    <text evidence="1">The sequence shown here is derived from an EMBL/GenBank/DDBJ whole genome shotgun (WGS) entry which is preliminary data.</text>
</comment>
<accession>A0ACC0K5Q3</accession>
<organism evidence="1 2">
    <name type="scientific">Choristoneura fumiferana</name>
    <name type="common">Spruce budworm moth</name>
    <name type="synonym">Archips fumiferana</name>
    <dbReference type="NCBI Taxonomy" id="7141"/>
    <lineage>
        <taxon>Eukaryota</taxon>
        <taxon>Metazoa</taxon>
        <taxon>Ecdysozoa</taxon>
        <taxon>Arthropoda</taxon>
        <taxon>Hexapoda</taxon>
        <taxon>Insecta</taxon>
        <taxon>Pterygota</taxon>
        <taxon>Neoptera</taxon>
        <taxon>Endopterygota</taxon>
        <taxon>Lepidoptera</taxon>
        <taxon>Glossata</taxon>
        <taxon>Ditrysia</taxon>
        <taxon>Tortricoidea</taxon>
        <taxon>Tortricidae</taxon>
        <taxon>Tortricinae</taxon>
        <taxon>Choristoneura</taxon>
    </lineage>
</organism>